<evidence type="ECO:0000313" key="1">
    <source>
        <dbReference type="EMBL" id="TFK69933.1"/>
    </source>
</evidence>
<organism evidence="1 2">
    <name type="scientific">Pluteus cervinus</name>
    <dbReference type="NCBI Taxonomy" id="181527"/>
    <lineage>
        <taxon>Eukaryota</taxon>
        <taxon>Fungi</taxon>
        <taxon>Dikarya</taxon>
        <taxon>Basidiomycota</taxon>
        <taxon>Agaricomycotina</taxon>
        <taxon>Agaricomycetes</taxon>
        <taxon>Agaricomycetidae</taxon>
        <taxon>Agaricales</taxon>
        <taxon>Pluteineae</taxon>
        <taxon>Pluteaceae</taxon>
        <taxon>Pluteus</taxon>
    </lineage>
</organism>
<dbReference type="EMBL" id="ML208321">
    <property type="protein sequence ID" value="TFK69933.1"/>
    <property type="molecule type" value="Genomic_DNA"/>
</dbReference>
<protein>
    <submittedName>
        <fullName evidence="1">Uncharacterized protein</fullName>
    </submittedName>
</protein>
<name>A0ACD3AW44_9AGAR</name>
<reference evidence="1 2" key="1">
    <citation type="journal article" date="2019" name="Nat. Ecol. Evol.">
        <title>Megaphylogeny resolves global patterns of mushroom evolution.</title>
        <authorList>
            <person name="Varga T."/>
            <person name="Krizsan K."/>
            <person name="Foldi C."/>
            <person name="Dima B."/>
            <person name="Sanchez-Garcia M."/>
            <person name="Sanchez-Ramirez S."/>
            <person name="Szollosi G.J."/>
            <person name="Szarkandi J.G."/>
            <person name="Papp V."/>
            <person name="Albert L."/>
            <person name="Andreopoulos W."/>
            <person name="Angelini C."/>
            <person name="Antonin V."/>
            <person name="Barry K.W."/>
            <person name="Bougher N.L."/>
            <person name="Buchanan P."/>
            <person name="Buyck B."/>
            <person name="Bense V."/>
            <person name="Catcheside P."/>
            <person name="Chovatia M."/>
            <person name="Cooper J."/>
            <person name="Damon W."/>
            <person name="Desjardin D."/>
            <person name="Finy P."/>
            <person name="Geml J."/>
            <person name="Haridas S."/>
            <person name="Hughes K."/>
            <person name="Justo A."/>
            <person name="Karasinski D."/>
            <person name="Kautmanova I."/>
            <person name="Kiss B."/>
            <person name="Kocsube S."/>
            <person name="Kotiranta H."/>
            <person name="LaButti K.M."/>
            <person name="Lechner B.E."/>
            <person name="Liimatainen K."/>
            <person name="Lipzen A."/>
            <person name="Lukacs Z."/>
            <person name="Mihaltcheva S."/>
            <person name="Morgado L.N."/>
            <person name="Niskanen T."/>
            <person name="Noordeloos M.E."/>
            <person name="Ohm R.A."/>
            <person name="Ortiz-Santana B."/>
            <person name="Ovrebo C."/>
            <person name="Racz N."/>
            <person name="Riley R."/>
            <person name="Savchenko A."/>
            <person name="Shiryaev A."/>
            <person name="Soop K."/>
            <person name="Spirin V."/>
            <person name="Szebenyi C."/>
            <person name="Tomsovsky M."/>
            <person name="Tulloss R.E."/>
            <person name="Uehling J."/>
            <person name="Grigoriev I.V."/>
            <person name="Vagvolgyi C."/>
            <person name="Papp T."/>
            <person name="Martin F.M."/>
            <person name="Miettinen O."/>
            <person name="Hibbett D.S."/>
            <person name="Nagy L.G."/>
        </authorList>
    </citation>
    <scope>NUCLEOTIDE SEQUENCE [LARGE SCALE GENOMIC DNA]</scope>
    <source>
        <strain evidence="1 2">NL-1719</strain>
    </source>
</reference>
<sequence>MTNPSPLAFYYPRVLTLSVFLSAPSALCFRLVLTFSFFPYPAYNSSRVSPSALYFLSILTSPFFPLSSSDFHKSSPRVLRRHFKDSAVDLGTFRSILRRPSSLTSISRYTDFGGTTLPYGCPPTPQQPSNTRLTPPLAARKCSALTADRPSSSPRAVSPPCLSPFGLPRFLDRLLNMFK</sequence>
<evidence type="ECO:0000313" key="2">
    <source>
        <dbReference type="Proteomes" id="UP000308600"/>
    </source>
</evidence>
<keyword evidence="2" id="KW-1185">Reference proteome</keyword>
<gene>
    <name evidence="1" type="ORF">BDN72DRAFT_574796</name>
</gene>
<proteinExistence type="predicted"/>
<dbReference type="Proteomes" id="UP000308600">
    <property type="component" value="Unassembled WGS sequence"/>
</dbReference>
<accession>A0ACD3AW44</accession>